<name>U5DS61_9CHRO</name>
<evidence type="ECO:0000313" key="2">
    <source>
        <dbReference type="EMBL" id="ERN42520.1"/>
    </source>
</evidence>
<dbReference type="SUPFAM" id="SSF55681">
    <property type="entry name" value="Class II aaRS and biotin synthetases"/>
    <property type="match status" value="1"/>
</dbReference>
<reference evidence="2 3" key="1">
    <citation type="submission" date="2013-05" db="EMBL/GenBank/DDBJ databases">
        <title>Draft genome sequence of Rubidibacter lacunae KORDI 51-2.</title>
        <authorList>
            <person name="Choi D.H."/>
            <person name="Noh J.H."/>
            <person name="Kwon K.-K."/>
            <person name="Lee J.-H."/>
            <person name="Ryu J.-Y."/>
        </authorList>
    </citation>
    <scope>NUCLEOTIDE SEQUENCE [LARGE SCALE GENOMIC DNA]</scope>
    <source>
        <strain evidence="2 3">KORDI 51-2</strain>
    </source>
</reference>
<dbReference type="Proteomes" id="UP000016960">
    <property type="component" value="Unassembled WGS sequence"/>
</dbReference>
<dbReference type="InterPro" id="IPR050664">
    <property type="entry name" value="Octanoyltrans_LipM/LipL"/>
</dbReference>
<keyword evidence="2" id="KW-0436">Ligase</keyword>
<dbReference type="STRING" id="582515.KR51_00008380"/>
<keyword evidence="2" id="KW-0808">Transferase</keyword>
<dbReference type="eggNOG" id="COG0095">
    <property type="taxonomic scope" value="Bacteria"/>
</dbReference>
<dbReference type="GO" id="GO:0016779">
    <property type="term" value="F:nucleotidyltransferase activity"/>
    <property type="evidence" value="ECO:0007669"/>
    <property type="project" value="UniProtKB-KW"/>
</dbReference>
<comment type="caution">
    <text evidence="2">The sequence shown here is derived from an EMBL/GenBank/DDBJ whole genome shotgun (WGS) entry which is preliminary data.</text>
</comment>
<dbReference type="InterPro" id="IPR045864">
    <property type="entry name" value="aa-tRNA-synth_II/BPL/LPL"/>
</dbReference>
<sequence>MRPIAPAPNKSPTWRVLPFLEAPGALQMAVDLWMLQRCRAGGPSCLRFYAWSPPALSLGYHQRRFPARWHALSATGAFDLLRRPTGGRAVLHAGDLTYAIATTGVAGKRWEAYAILCEFLVRGWRSLGVKLSYGETGREYTSVPNCFATATGADLTTADGYKLIGSAQLRQGEAILQHGSMRLEISPELWKQVFETIPPRSPIASLPRNRIICTLKNAARECLGVELVEQPLTAAEWTEVRKIALPPP</sequence>
<accession>U5DS61</accession>
<dbReference type="Pfam" id="PF21948">
    <property type="entry name" value="LplA-B_cat"/>
    <property type="match status" value="1"/>
</dbReference>
<dbReference type="Gene3D" id="3.30.930.10">
    <property type="entry name" value="Bira Bifunctional Protein, Domain 2"/>
    <property type="match status" value="1"/>
</dbReference>
<feature type="domain" description="BPL/LPL catalytic" evidence="1">
    <location>
        <begin position="40"/>
        <end position="227"/>
    </location>
</feature>
<dbReference type="PROSITE" id="PS51733">
    <property type="entry name" value="BPL_LPL_CATALYTIC"/>
    <property type="match status" value="1"/>
</dbReference>
<proteinExistence type="predicted"/>
<evidence type="ECO:0000259" key="1">
    <source>
        <dbReference type="PROSITE" id="PS51733"/>
    </source>
</evidence>
<dbReference type="EMBL" id="ASSJ01000017">
    <property type="protein sequence ID" value="ERN42520.1"/>
    <property type="molecule type" value="Genomic_DNA"/>
</dbReference>
<protein>
    <submittedName>
        <fullName evidence="2">Lipoate-protein ligase A</fullName>
        <ecNumber evidence="2">2.7.7.63</ecNumber>
    </submittedName>
</protein>
<dbReference type="InParanoid" id="U5DS61"/>
<organism evidence="2 3">
    <name type="scientific">Rubidibacter lacunae KORDI 51-2</name>
    <dbReference type="NCBI Taxonomy" id="582515"/>
    <lineage>
        <taxon>Bacteria</taxon>
        <taxon>Bacillati</taxon>
        <taxon>Cyanobacteriota</taxon>
        <taxon>Cyanophyceae</taxon>
        <taxon>Oscillatoriophycideae</taxon>
        <taxon>Chroococcales</taxon>
        <taxon>Aphanothecaceae</taxon>
        <taxon>Rubidibacter</taxon>
    </lineage>
</organism>
<dbReference type="InterPro" id="IPR004143">
    <property type="entry name" value="BPL_LPL_catalytic"/>
</dbReference>
<gene>
    <name evidence="2" type="ORF">KR51_00008380</name>
</gene>
<dbReference type="PANTHER" id="PTHR43679:SF2">
    <property type="entry name" value="OCTANOYL-[GCVH]:PROTEIN N-OCTANOYLTRANSFERASE"/>
    <property type="match status" value="1"/>
</dbReference>
<dbReference type="FunCoup" id="U5DS61">
    <property type="interactions" value="98"/>
</dbReference>
<dbReference type="EC" id="2.7.7.63" evidence="2"/>
<dbReference type="AlphaFoldDB" id="U5DS61"/>
<dbReference type="PATRIC" id="fig|582515.4.peg.938"/>
<dbReference type="GO" id="GO:0016874">
    <property type="term" value="F:ligase activity"/>
    <property type="evidence" value="ECO:0007669"/>
    <property type="project" value="UniProtKB-KW"/>
</dbReference>
<dbReference type="CDD" id="cd16443">
    <property type="entry name" value="LplA"/>
    <property type="match status" value="1"/>
</dbReference>
<dbReference type="PANTHER" id="PTHR43679">
    <property type="entry name" value="OCTANOYLTRANSFERASE LIPM-RELATED"/>
    <property type="match status" value="1"/>
</dbReference>
<keyword evidence="2" id="KW-0548">Nucleotidyltransferase</keyword>
<keyword evidence="3" id="KW-1185">Reference proteome</keyword>
<evidence type="ECO:0000313" key="3">
    <source>
        <dbReference type="Proteomes" id="UP000016960"/>
    </source>
</evidence>